<dbReference type="RefSeq" id="WP_014321788.1">
    <property type="nucleotide sequence ID" value="NC_016803.1"/>
</dbReference>
<evidence type="ECO:0000313" key="2">
    <source>
        <dbReference type="Proteomes" id="UP000007845"/>
    </source>
</evidence>
<organism evidence="1 2">
    <name type="scientific">Pseudodesulfovibrio mercurii</name>
    <dbReference type="NCBI Taxonomy" id="641491"/>
    <lineage>
        <taxon>Bacteria</taxon>
        <taxon>Pseudomonadati</taxon>
        <taxon>Thermodesulfobacteriota</taxon>
        <taxon>Desulfovibrionia</taxon>
        <taxon>Desulfovibrionales</taxon>
        <taxon>Desulfovibrionaceae</taxon>
    </lineage>
</organism>
<dbReference type="EMBL" id="CP003220">
    <property type="protein sequence ID" value="EGB14360.1"/>
    <property type="molecule type" value="Genomic_DNA"/>
</dbReference>
<accession>F0JBW7</accession>
<dbReference type="Proteomes" id="UP000007845">
    <property type="component" value="Chromosome"/>
</dbReference>
<gene>
    <name evidence="1" type="ORF">DND132_1147</name>
</gene>
<keyword evidence="2" id="KW-1185">Reference proteome</keyword>
<dbReference type="KEGG" id="ddn:DND132_1147"/>
<sequence length="288" mass="32244">MRIRLYAQGGDFEGKPILSATISLLSGLETTSYYCLTKSFEKYSSSKYRLPQPKIYLEKLKQGSLETLITCDIPQFAALIAPVINSYSWELFSATFEYIKFAVEHFKFTGKPLSPEIDNSPNSTNLIVVNNGEITVNNSVLLAANRLSKDITGLAEQIGSNGPNSILFENIEDESQRVLGSFSIDENNCQLYKVNDEQRKGSEEIEVQCQVYKLNKKTKNGGLEIVDDEGESRIVQFTIHKDVESMRDYVNAMSCNRSFLKGFPEYKINALGESSLIHITATGIKNIT</sequence>
<name>F0JBW7_9BACT</name>
<reference evidence="1 2" key="1">
    <citation type="journal article" date="2011" name="J. Bacteriol.">
        <title>Genome sequence of the mercury-methylating strain Desulfovibrio desulfuricans ND132.</title>
        <authorList>
            <person name="Brown S.D."/>
            <person name="Gilmour C.C."/>
            <person name="Kucken A.M."/>
            <person name="Wall J.D."/>
            <person name="Elias D.A."/>
            <person name="Brandt C.C."/>
            <person name="Podar M."/>
            <person name="Chertkov O."/>
            <person name="Held B."/>
            <person name="Bruce D.C."/>
            <person name="Detter J.C."/>
            <person name="Tapia R."/>
            <person name="Han C.S."/>
            <person name="Goodwin L.A."/>
            <person name="Cheng J.F."/>
            <person name="Pitluck S."/>
            <person name="Woyke T."/>
            <person name="Mikhailova N."/>
            <person name="Ivanova N.N."/>
            <person name="Han J."/>
            <person name="Lucas S."/>
            <person name="Lapidus A.L."/>
            <person name="Land M.L."/>
            <person name="Hauser L.J."/>
            <person name="Palumbo A.V."/>
        </authorList>
    </citation>
    <scope>NUCLEOTIDE SEQUENCE [LARGE SCALE GENOMIC DNA]</scope>
    <source>
        <strain evidence="1 2">ND132</strain>
    </source>
</reference>
<dbReference type="HOGENOM" id="CLU_965505_0_0_7"/>
<protein>
    <submittedName>
        <fullName evidence="1">Uncharacterized protein</fullName>
    </submittedName>
</protein>
<evidence type="ECO:0000313" key="1">
    <source>
        <dbReference type="EMBL" id="EGB14360.1"/>
    </source>
</evidence>
<proteinExistence type="predicted"/>
<dbReference type="AlphaFoldDB" id="F0JBW7"/>